<dbReference type="GO" id="GO:0106300">
    <property type="term" value="P:protein-DNA covalent cross-linking repair"/>
    <property type="evidence" value="ECO:0007669"/>
    <property type="project" value="InterPro"/>
</dbReference>
<dbReference type="AlphaFoldDB" id="A0A840Q065"/>
<evidence type="ECO:0000256" key="2">
    <source>
        <dbReference type="ARBA" id="ARBA00022670"/>
    </source>
</evidence>
<evidence type="ECO:0000256" key="1">
    <source>
        <dbReference type="ARBA" id="ARBA00008136"/>
    </source>
</evidence>
<keyword evidence="3" id="KW-0227">DNA damage</keyword>
<comment type="similarity">
    <text evidence="1 8">Belongs to the SOS response-associated peptidase family.</text>
</comment>
<evidence type="ECO:0000256" key="5">
    <source>
        <dbReference type="ARBA" id="ARBA00023124"/>
    </source>
</evidence>
<evidence type="ECO:0000256" key="6">
    <source>
        <dbReference type="ARBA" id="ARBA00023125"/>
    </source>
</evidence>
<gene>
    <name evidence="9" type="ORF">HNR36_002731</name>
</gene>
<dbReference type="GO" id="GO:0003697">
    <property type="term" value="F:single-stranded DNA binding"/>
    <property type="evidence" value="ECO:0007669"/>
    <property type="project" value="InterPro"/>
</dbReference>
<dbReference type="PANTHER" id="PTHR13604">
    <property type="entry name" value="DC12-RELATED"/>
    <property type="match status" value="1"/>
</dbReference>
<sequence>METLIFWGMAMCGRFTLFCSYHQLIEEFDVAEAFSEELYKESYNIAPSQQIVAIINDGDKNRMGFLKWGFLPSWAKDEKIASKMINARSETVDEKPSFKKSFYERRCIIPMDSFYEWKREGNLKVPMRIKRKDDAVFAVAGLWNTWRSQEGEKIHTCTILTTKANELMAPIHDRMPVILNKEQQKEWLDPHLKGREKLKSLLKPCPSEWLTAYPVSNLVNSPKNNSKELIERVSL</sequence>
<name>A0A840Q065_URETH</name>
<dbReference type="Gene3D" id="3.90.1680.10">
    <property type="entry name" value="SOS response associated peptidase-like"/>
    <property type="match status" value="1"/>
</dbReference>
<keyword evidence="5" id="KW-0190">Covalent protein-DNA linkage</keyword>
<dbReference type="EC" id="3.4.-.-" evidence="8"/>
<accession>A0A840Q065</accession>
<dbReference type="InterPro" id="IPR003738">
    <property type="entry name" value="SRAP"/>
</dbReference>
<evidence type="ECO:0000256" key="7">
    <source>
        <dbReference type="ARBA" id="ARBA00023239"/>
    </source>
</evidence>
<evidence type="ECO:0000256" key="8">
    <source>
        <dbReference type="RuleBase" id="RU364100"/>
    </source>
</evidence>
<dbReference type="GO" id="GO:0008233">
    <property type="term" value="F:peptidase activity"/>
    <property type="evidence" value="ECO:0007669"/>
    <property type="project" value="UniProtKB-KW"/>
</dbReference>
<proteinExistence type="inferred from homology"/>
<dbReference type="GO" id="GO:0016829">
    <property type="term" value="F:lyase activity"/>
    <property type="evidence" value="ECO:0007669"/>
    <property type="project" value="UniProtKB-KW"/>
</dbReference>
<keyword evidence="6" id="KW-0238">DNA-binding</keyword>
<dbReference type="Proteomes" id="UP000557217">
    <property type="component" value="Unassembled WGS sequence"/>
</dbReference>
<keyword evidence="2 8" id="KW-0645">Protease</keyword>
<dbReference type="SUPFAM" id="SSF143081">
    <property type="entry name" value="BB1717-like"/>
    <property type="match status" value="1"/>
</dbReference>
<dbReference type="InterPro" id="IPR036590">
    <property type="entry name" value="SRAP-like"/>
</dbReference>
<evidence type="ECO:0000256" key="4">
    <source>
        <dbReference type="ARBA" id="ARBA00022801"/>
    </source>
</evidence>
<reference evidence="9 10" key="1">
    <citation type="submission" date="2020-08" db="EMBL/GenBank/DDBJ databases">
        <title>Genomic Encyclopedia of Type Strains, Phase IV (KMG-IV): sequencing the most valuable type-strain genomes for metagenomic binning, comparative biology and taxonomic classification.</title>
        <authorList>
            <person name="Goeker M."/>
        </authorList>
    </citation>
    <scope>NUCLEOTIDE SEQUENCE [LARGE SCALE GENOMIC DNA]</scope>
    <source>
        <strain evidence="9 10">DSM 10633</strain>
    </source>
</reference>
<evidence type="ECO:0000313" key="9">
    <source>
        <dbReference type="EMBL" id="MBB5150311.1"/>
    </source>
</evidence>
<keyword evidence="7" id="KW-0456">Lyase</keyword>
<dbReference type="GO" id="GO:0006508">
    <property type="term" value="P:proteolysis"/>
    <property type="evidence" value="ECO:0007669"/>
    <property type="project" value="UniProtKB-KW"/>
</dbReference>
<dbReference type="PANTHER" id="PTHR13604:SF0">
    <property type="entry name" value="ABASIC SITE PROCESSING PROTEIN HMCES"/>
    <property type="match status" value="1"/>
</dbReference>
<comment type="caution">
    <text evidence="9">The sequence shown here is derived from an EMBL/GenBank/DDBJ whole genome shotgun (WGS) entry which is preliminary data.</text>
</comment>
<evidence type="ECO:0000313" key="10">
    <source>
        <dbReference type="Proteomes" id="UP000557217"/>
    </source>
</evidence>
<keyword evidence="10" id="KW-1185">Reference proteome</keyword>
<organism evidence="9 10">
    <name type="scientific">Ureibacillus thermosphaericus</name>
    <dbReference type="NCBI Taxonomy" id="51173"/>
    <lineage>
        <taxon>Bacteria</taxon>
        <taxon>Bacillati</taxon>
        <taxon>Bacillota</taxon>
        <taxon>Bacilli</taxon>
        <taxon>Bacillales</taxon>
        <taxon>Caryophanaceae</taxon>
        <taxon>Ureibacillus</taxon>
    </lineage>
</organism>
<dbReference type="Pfam" id="PF02586">
    <property type="entry name" value="SRAP"/>
    <property type="match status" value="1"/>
</dbReference>
<evidence type="ECO:0000256" key="3">
    <source>
        <dbReference type="ARBA" id="ARBA00022763"/>
    </source>
</evidence>
<keyword evidence="4 8" id="KW-0378">Hydrolase</keyword>
<protein>
    <recommendedName>
        <fullName evidence="8">Abasic site processing protein</fullName>
        <ecNumber evidence="8">3.4.-.-</ecNumber>
    </recommendedName>
</protein>
<dbReference type="EMBL" id="JACHGZ010000046">
    <property type="protein sequence ID" value="MBB5150311.1"/>
    <property type="molecule type" value="Genomic_DNA"/>
</dbReference>